<name>A0A1R3FZD1_9ROSI</name>
<proteinExistence type="predicted"/>
<dbReference type="AlphaFoldDB" id="A0A1R3FZD1"/>
<accession>A0A1R3FZD1</accession>
<evidence type="ECO:0000313" key="2">
    <source>
        <dbReference type="EMBL" id="OMO51136.1"/>
    </source>
</evidence>
<gene>
    <name evidence="2" type="ORF">COLO4_37797</name>
</gene>
<reference evidence="3" key="1">
    <citation type="submission" date="2013-09" db="EMBL/GenBank/DDBJ databases">
        <title>Corchorus olitorius genome sequencing.</title>
        <authorList>
            <person name="Alam M."/>
            <person name="Haque M.S."/>
            <person name="Islam M.S."/>
            <person name="Emdad E.M."/>
            <person name="Islam M.M."/>
            <person name="Ahmed B."/>
            <person name="Halim A."/>
            <person name="Hossen Q.M.M."/>
            <person name="Hossain M.Z."/>
            <person name="Ahmed R."/>
            <person name="Khan M.M."/>
            <person name="Islam R."/>
            <person name="Rashid M.M."/>
            <person name="Khan S.A."/>
            <person name="Rahman M.S."/>
            <person name="Alam M."/>
            <person name="Yahiya A.S."/>
            <person name="Khan M.S."/>
            <person name="Azam M.S."/>
            <person name="Haque T."/>
            <person name="Lashkar M.Z.H."/>
            <person name="Akhand A.I."/>
            <person name="Morshed G."/>
            <person name="Roy S."/>
            <person name="Uddin K.S."/>
            <person name="Rabeya T."/>
            <person name="Hossain A.S."/>
            <person name="Chowdhury A."/>
            <person name="Snigdha A.R."/>
            <person name="Mortoza M.S."/>
            <person name="Matin S.A."/>
            <person name="Hoque S.M.E."/>
            <person name="Islam M.K."/>
            <person name="Roy D.K."/>
            <person name="Haider R."/>
            <person name="Moosa M.M."/>
            <person name="Elias S.M."/>
            <person name="Hasan A.M."/>
            <person name="Jahan S."/>
            <person name="Shafiuddin M."/>
            <person name="Mahmood N."/>
            <person name="Shommy N.S."/>
        </authorList>
    </citation>
    <scope>NUCLEOTIDE SEQUENCE [LARGE SCALE GENOMIC DNA]</scope>
    <source>
        <strain evidence="3">cv. O-4</strain>
    </source>
</reference>
<evidence type="ECO:0000313" key="3">
    <source>
        <dbReference type="Proteomes" id="UP000187203"/>
    </source>
</evidence>
<feature type="compositionally biased region" description="Polar residues" evidence="1">
    <location>
        <begin position="90"/>
        <end position="101"/>
    </location>
</feature>
<keyword evidence="3" id="KW-1185">Reference proteome</keyword>
<comment type="caution">
    <text evidence="2">The sequence shown here is derived from an EMBL/GenBank/DDBJ whole genome shotgun (WGS) entry which is preliminary data.</text>
</comment>
<dbReference type="EMBL" id="AWUE01024303">
    <property type="protein sequence ID" value="OMO51136.1"/>
    <property type="molecule type" value="Genomic_DNA"/>
</dbReference>
<evidence type="ECO:0000256" key="1">
    <source>
        <dbReference type="SAM" id="MobiDB-lite"/>
    </source>
</evidence>
<organism evidence="2 3">
    <name type="scientific">Corchorus olitorius</name>
    <dbReference type="NCBI Taxonomy" id="93759"/>
    <lineage>
        <taxon>Eukaryota</taxon>
        <taxon>Viridiplantae</taxon>
        <taxon>Streptophyta</taxon>
        <taxon>Embryophyta</taxon>
        <taxon>Tracheophyta</taxon>
        <taxon>Spermatophyta</taxon>
        <taxon>Magnoliopsida</taxon>
        <taxon>eudicotyledons</taxon>
        <taxon>Gunneridae</taxon>
        <taxon>Pentapetalae</taxon>
        <taxon>rosids</taxon>
        <taxon>malvids</taxon>
        <taxon>Malvales</taxon>
        <taxon>Malvaceae</taxon>
        <taxon>Grewioideae</taxon>
        <taxon>Apeibeae</taxon>
        <taxon>Corchorus</taxon>
    </lineage>
</organism>
<sequence length="178" mass="18499">MQNQAGPSGTKSIDVGCCNPEVVGLPNETILSPNVLDDPTEIAAVESANTENLGIESESCKTPAETPIPIDNGVRAFPDNLLRGGEGSDANDQGNLGTHLSQILDERQQTLEVEDDHSADGIANGDNGGHYSSEGDEGNGPAGSNTVEDEIQLGTPNGGVQEIEESSQNGSHRTRKHG</sequence>
<protein>
    <submittedName>
        <fullName evidence="2">Uncharacterized protein</fullName>
    </submittedName>
</protein>
<dbReference type="Proteomes" id="UP000187203">
    <property type="component" value="Unassembled WGS sequence"/>
</dbReference>
<feature type="region of interest" description="Disordered" evidence="1">
    <location>
        <begin position="48"/>
        <end position="178"/>
    </location>
</feature>